<dbReference type="InterPro" id="IPR005804">
    <property type="entry name" value="FA_desaturase_dom"/>
</dbReference>
<keyword evidence="1" id="KW-0472">Membrane</keyword>
<dbReference type="RefSeq" id="WP_123754824.1">
    <property type="nucleotide sequence ID" value="NZ_JARXNK020000097.1"/>
</dbReference>
<feature type="transmembrane region" description="Helical" evidence="1">
    <location>
        <begin position="49"/>
        <end position="70"/>
    </location>
</feature>
<keyword evidence="4" id="KW-1185">Reference proteome</keyword>
<comment type="caution">
    <text evidence="3">The sequence shown here is derived from an EMBL/GenBank/DDBJ whole genome shotgun (WGS) entry which is preliminary data.</text>
</comment>
<feature type="transmembrane region" description="Helical" evidence="1">
    <location>
        <begin position="183"/>
        <end position="201"/>
    </location>
</feature>
<evidence type="ECO:0000313" key="3">
    <source>
        <dbReference type="EMBL" id="MEL0550732.1"/>
    </source>
</evidence>
<dbReference type="CDD" id="cd03509">
    <property type="entry name" value="DesA_FADS-like"/>
    <property type="match status" value="1"/>
</dbReference>
<keyword evidence="1" id="KW-0812">Transmembrane</keyword>
<evidence type="ECO:0000259" key="2">
    <source>
        <dbReference type="Pfam" id="PF00487"/>
    </source>
</evidence>
<organism evidence="3 4">
    <name type="scientific">Raoultella lignicola</name>
    <dbReference type="NCBI Taxonomy" id="3040939"/>
    <lineage>
        <taxon>Bacteria</taxon>
        <taxon>Pseudomonadati</taxon>
        <taxon>Pseudomonadota</taxon>
        <taxon>Gammaproteobacteria</taxon>
        <taxon>Enterobacterales</taxon>
        <taxon>Enterobacteriaceae</taxon>
        <taxon>Klebsiella/Raoultella group</taxon>
        <taxon>Raoultella</taxon>
    </lineage>
</organism>
<gene>
    <name evidence="3" type="ORF">QFI96_003330</name>
</gene>
<sequence>MTKKTSMYLHPQQRALLRQLSRRWLWRSELPTWLLIIVVYGGWFMTLTYWQTLGIFPATVLLIWFTAWYMSLQHELIHGHPTNRAWCNQLLGTLPLAVWYPYGLYRDSHLAHHHNERLTLPVDDPESYYFTDESWRRFSPWQRQVIHLRNTFIGRLLLAPLLDIGQTLASAVKAFRYRQGKAMAMWLIHLGLLAGLLAWIAHCDFSPLYYVVAVSYPALALTKIRSFLEHRAADDPLARSVINEAGLVWRVLFLNLNYHAVHHDLPGVPWYGLRKIYLLERERYQQRNHGFLVRGYGEWLRAFLFKAVEVNAHPGIKSVKPDGEHDAP</sequence>
<proteinExistence type="predicted"/>
<evidence type="ECO:0000256" key="1">
    <source>
        <dbReference type="SAM" id="Phobius"/>
    </source>
</evidence>
<feature type="domain" description="Fatty acid desaturase" evidence="2">
    <location>
        <begin position="55"/>
        <end position="289"/>
    </location>
</feature>
<accession>A0ABU9F2Z9</accession>
<name>A0ABU9F2Z9_9ENTR</name>
<evidence type="ECO:0000313" key="4">
    <source>
        <dbReference type="Proteomes" id="UP001312893"/>
    </source>
</evidence>
<feature type="transmembrane region" description="Helical" evidence="1">
    <location>
        <begin position="24"/>
        <end position="43"/>
    </location>
</feature>
<dbReference type="Proteomes" id="UP001312893">
    <property type="component" value="Unassembled WGS sequence"/>
</dbReference>
<reference evidence="3 4" key="1">
    <citation type="submission" date="2024-04" db="EMBL/GenBank/DDBJ databases">
        <title>Two novel Raoultella species associated with bleeding cankers of broadleaf hosts, Raoultella scottia sp. nov. and Raoultella lignicola sp. nov.</title>
        <authorList>
            <person name="Brady C.L."/>
        </authorList>
    </citation>
    <scope>NUCLEOTIDE SEQUENCE [LARGE SCALE GENOMIC DNA]</scope>
    <source>
        <strain evidence="3 4">TW_WC1a.1</strain>
    </source>
</reference>
<protein>
    <submittedName>
        <fullName evidence="3">Fatty acid desaturase</fullName>
    </submittedName>
</protein>
<keyword evidence="1" id="KW-1133">Transmembrane helix</keyword>
<dbReference type="Pfam" id="PF00487">
    <property type="entry name" value="FA_desaturase"/>
    <property type="match status" value="1"/>
</dbReference>
<dbReference type="EMBL" id="JARXNK020000097">
    <property type="protein sequence ID" value="MEL0550732.1"/>
    <property type="molecule type" value="Genomic_DNA"/>
</dbReference>